<reference evidence="2 3" key="1">
    <citation type="journal article" date="2018" name="Nat. Ecol. Evol.">
        <title>Pezizomycetes genomes reveal the molecular basis of ectomycorrhizal truffle lifestyle.</title>
        <authorList>
            <person name="Murat C."/>
            <person name="Payen T."/>
            <person name="Noel B."/>
            <person name="Kuo A."/>
            <person name="Morin E."/>
            <person name="Chen J."/>
            <person name="Kohler A."/>
            <person name="Krizsan K."/>
            <person name="Balestrini R."/>
            <person name="Da Silva C."/>
            <person name="Montanini B."/>
            <person name="Hainaut M."/>
            <person name="Levati E."/>
            <person name="Barry K.W."/>
            <person name="Belfiori B."/>
            <person name="Cichocki N."/>
            <person name="Clum A."/>
            <person name="Dockter R.B."/>
            <person name="Fauchery L."/>
            <person name="Guy J."/>
            <person name="Iotti M."/>
            <person name="Le Tacon F."/>
            <person name="Lindquist E.A."/>
            <person name="Lipzen A."/>
            <person name="Malagnac F."/>
            <person name="Mello A."/>
            <person name="Molinier V."/>
            <person name="Miyauchi S."/>
            <person name="Poulain J."/>
            <person name="Riccioni C."/>
            <person name="Rubini A."/>
            <person name="Sitrit Y."/>
            <person name="Splivallo R."/>
            <person name="Traeger S."/>
            <person name="Wang M."/>
            <person name="Zifcakova L."/>
            <person name="Wipf D."/>
            <person name="Zambonelli A."/>
            <person name="Paolocci F."/>
            <person name="Nowrousian M."/>
            <person name="Ottonello S."/>
            <person name="Baldrian P."/>
            <person name="Spatafora J.W."/>
            <person name="Henrissat B."/>
            <person name="Nagy L.G."/>
            <person name="Aury J.M."/>
            <person name="Wincker P."/>
            <person name="Grigoriev I.V."/>
            <person name="Bonfante P."/>
            <person name="Martin F.M."/>
        </authorList>
    </citation>
    <scope>NUCLEOTIDE SEQUENCE [LARGE SCALE GENOMIC DNA]</scope>
    <source>
        <strain evidence="2 3">120613-1</strain>
    </source>
</reference>
<dbReference type="EMBL" id="ML120420">
    <property type="protein sequence ID" value="RPA95873.1"/>
    <property type="molecule type" value="Genomic_DNA"/>
</dbReference>
<keyword evidence="3" id="KW-1185">Reference proteome</keyword>
<organism evidence="2 3">
    <name type="scientific">Choiromyces venosus 120613-1</name>
    <dbReference type="NCBI Taxonomy" id="1336337"/>
    <lineage>
        <taxon>Eukaryota</taxon>
        <taxon>Fungi</taxon>
        <taxon>Dikarya</taxon>
        <taxon>Ascomycota</taxon>
        <taxon>Pezizomycotina</taxon>
        <taxon>Pezizomycetes</taxon>
        <taxon>Pezizales</taxon>
        <taxon>Tuberaceae</taxon>
        <taxon>Choiromyces</taxon>
    </lineage>
</organism>
<dbReference type="Proteomes" id="UP000276215">
    <property type="component" value="Unassembled WGS sequence"/>
</dbReference>
<gene>
    <name evidence="2" type="ORF">L873DRAFT_1282881</name>
</gene>
<name>A0A3N4JC69_9PEZI</name>
<keyword evidence="1" id="KW-1133">Transmembrane helix</keyword>
<accession>A0A3N4JC69</accession>
<keyword evidence="1" id="KW-0472">Membrane</keyword>
<sequence>MPATYYNGSITITHRLFNTLNWRDGCSNNNLWEKTYTYDGVLAIGSKRSVNDTNPVYFSLRGFDPTTAWILGARKEFLRITSTTLGELEEKKRDEKLDYFPEPGTETEAFKVLWDISLTQNTTTVDSKGTTLIDSWHLEADYTRTPLPRKETLSPKQILKYSTSFFTLSDICVEGYTLDLETNPYSPYGSSGSSIAMMYPDVGAHIDIRGVGTDRVFFAMENSTFGQQVLSVSSQTVSEYTPEKPWEHVTPWERSESLDPSGDMLNSSAIVSVKFEGVKYVEKSSVMKNVTSVEELAWVGGGSAMRSGGVRMVVVVVGVVAGFLVLV</sequence>
<protein>
    <submittedName>
        <fullName evidence="2">Uncharacterized protein</fullName>
    </submittedName>
</protein>
<evidence type="ECO:0000313" key="3">
    <source>
        <dbReference type="Proteomes" id="UP000276215"/>
    </source>
</evidence>
<proteinExistence type="predicted"/>
<dbReference type="OrthoDB" id="5388204at2759"/>
<evidence type="ECO:0000313" key="2">
    <source>
        <dbReference type="EMBL" id="RPA95873.1"/>
    </source>
</evidence>
<dbReference type="AlphaFoldDB" id="A0A3N4JC69"/>
<feature type="transmembrane region" description="Helical" evidence="1">
    <location>
        <begin position="308"/>
        <end position="326"/>
    </location>
</feature>
<keyword evidence="1" id="KW-0812">Transmembrane</keyword>
<dbReference type="STRING" id="1336337.A0A3N4JC69"/>
<evidence type="ECO:0000256" key="1">
    <source>
        <dbReference type="SAM" id="Phobius"/>
    </source>
</evidence>